<dbReference type="EMBL" id="MLAK01000045">
    <property type="protein sequence ID" value="OHT17053.1"/>
    <property type="molecule type" value="Genomic_DNA"/>
</dbReference>
<name>A0A1J4L543_9EUKA</name>
<feature type="region of interest" description="Disordered" evidence="1">
    <location>
        <begin position="81"/>
        <end position="106"/>
    </location>
</feature>
<feature type="region of interest" description="Disordered" evidence="1">
    <location>
        <begin position="440"/>
        <end position="465"/>
    </location>
</feature>
<accession>A0A1J4L543</accession>
<protein>
    <submittedName>
        <fullName evidence="2">Uncharacterized protein</fullName>
    </submittedName>
</protein>
<feature type="compositionally biased region" description="Polar residues" evidence="1">
    <location>
        <begin position="92"/>
        <end position="106"/>
    </location>
</feature>
<proteinExistence type="predicted"/>
<dbReference type="RefSeq" id="XP_068370189.1">
    <property type="nucleotide sequence ID" value="XM_068513723.1"/>
</dbReference>
<organism evidence="2 3">
    <name type="scientific">Tritrichomonas foetus</name>
    <dbReference type="NCBI Taxonomy" id="1144522"/>
    <lineage>
        <taxon>Eukaryota</taxon>
        <taxon>Metamonada</taxon>
        <taxon>Parabasalia</taxon>
        <taxon>Tritrichomonadida</taxon>
        <taxon>Tritrichomonadidae</taxon>
        <taxon>Tritrichomonas</taxon>
    </lineage>
</organism>
<dbReference type="GeneID" id="94848427"/>
<reference evidence="2" key="1">
    <citation type="submission" date="2016-10" db="EMBL/GenBank/DDBJ databases">
        <authorList>
            <person name="Benchimol M."/>
            <person name="Almeida L.G."/>
            <person name="Vasconcelos A.T."/>
            <person name="Perreira-Neves A."/>
            <person name="Rosa I.A."/>
            <person name="Tasca T."/>
            <person name="Bogo M.R."/>
            <person name="de Souza W."/>
        </authorList>
    </citation>
    <scope>NUCLEOTIDE SEQUENCE [LARGE SCALE GENOMIC DNA]</scope>
    <source>
        <strain evidence="2">K</strain>
    </source>
</reference>
<dbReference type="Proteomes" id="UP000179807">
    <property type="component" value="Unassembled WGS sequence"/>
</dbReference>
<evidence type="ECO:0000256" key="1">
    <source>
        <dbReference type="SAM" id="MobiDB-lite"/>
    </source>
</evidence>
<keyword evidence="3" id="KW-1185">Reference proteome</keyword>
<dbReference type="AlphaFoldDB" id="A0A1J4L543"/>
<feature type="compositionally biased region" description="Polar residues" evidence="1">
    <location>
        <begin position="444"/>
        <end position="459"/>
    </location>
</feature>
<evidence type="ECO:0000313" key="3">
    <source>
        <dbReference type="Proteomes" id="UP000179807"/>
    </source>
</evidence>
<sequence length="465" mass="53072">MENRWIGQMDSNSLKRLVDDQFPLQSNKTSSMRDLLGSSQTGTSGNPSKKIIKSSTLDGMAPPMSIAGVQIHPKSSYFEFSPSPQKPANKIFNPSQGRSNTHNFSDVSGEDIFNAFEATENRNQSQDQNNIDLFSDNSNFQSNSKNNENLLYMSSFENQNPVSKRLNSKQDHILNNFIEFSDSNNDRTTQNNKNDGLFDQYEGNASKNDSFVSSNNLNRLNNKQNILMSNFANNDDNDISIFDDNTNNNFDNNEEWNQEVSLFDSVKPTSTSSSEKSIIENNRSDEIHLNILENREEGESLLHRMNEDFDERTENPENLAIDLKFPSDFLPRQTRIPAAEAKLGKMPIFGSPELEREHFNSLKSQEQSQNRFEFKNKLNDKEEKIGDIEIYTPEEENLTGNQSGFVFPESAIEFIAKMKESTDELHLSFSDEETEILRNKSKETQSTFQPSFDSFTPTFSEKEES</sequence>
<feature type="region of interest" description="Disordered" evidence="1">
    <location>
        <begin position="26"/>
        <end position="57"/>
    </location>
</feature>
<feature type="region of interest" description="Disordered" evidence="1">
    <location>
        <begin position="121"/>
        <end position="140"/>
    </location>
</feature>
<comment type="caution">
    <text evidence="2">The sequence shown here is derived from an EMBL/GenBank/DDBJ whole genome shotgun (WGS) entry which is preliminary data.</text>
</comment>
<gene>
    <name evidence="2" type="ORF">TRFO_41352</name>
</gene>
<dbReference type="VEuPathDB" id="TrichDB:TRFO_41352"/>
<evidence type="ECO:0000313" key="2">
    <source>
        <dbReference type="EMBL" id="OHT17053.1"/>
    </source>
</evidence>